<comment type="caution">
    <text evidence="2">The sequence shown here is derived from an EMBL/GenBank/DDBJ whole genome shotgun (WGS) entry which is preliminary data.</text>
</comment>
<dbReference type="AlphaFoldDB" id="A0AAE0HUB1"/>
<gene>
    <name evidence="2" type="ORF">B0H66DRAFT_608090</name>
</gene>
<name>A0AAE0HUB1_9PEZI</name>
<reference evidence="2" key="1">
    <citation type="journal article" date="2023" name="Mol. Phylogenet. Evol.">
        <title>Genome-scale phylogeny and comparative genomics of the fungal order Sordariales.</title>
        <authorList>
            <person name="Hensen N."/>
            <person name="Bonometti L."/>
            <person name="Westerberg I."/>
            <person name="Brannstrom I.O."/>
            <person name="Guillou S."/>
            <person name="Cros-Aarteil S."/>
            <person name="Calhoun S."/>
            <person name="Haridas S."/>
            <person name="Kuo A."/>
            <person name="Mondo S."/>
            <person name="Pangilinan J."/>
            <person name="Riley R."/>
            <person name="LaButti K."/>
            <person name="Andreopoulos B."/>
            <person name="Lipzen A."/>
            <person name="Chen C."/>
            <person name="Yan M."/>
            <person name="Daum C."/>
            <person name="Ng V."/>
            <person name="Clum A."/>
            <person name="Steindorff A."/>
            <person name="Ohm R.A."/>
            <person name="Martin F."/>
            <person name="Silar P."/>
            <person name="Natvig D.O."/>
            <person name="Lalanne C."/>
            <person name="Gautier V."/>
            <person name="Ament-Velasquez S.L."/>
            <person name="Kruys A."/>
            <person name="Hutchinson M.I."/>
            <person name="Powell A.J."/>
            <person name="Barry K."/>
            <person name="Miller A.N."/>
            <person name="Grigoriev I.V."/>
            <person name="Debuchy R."/>
            <person name="Gladieux P."/>
            <person name="Hiltunen Thoren M."/>
            <person name="Johannesson H."/>
        </authorList>
    </citation>
    <scope>NUCLEOTIDE SEQUENCE</scope>
    <source>
        <strain evidence="2">CBS 118394</strain>
    </source>
</reference>
<proteinExistence type="predicted"/>
<dbReference type="Proteomes" id="UP001283341">
    <property type="component" value="Unassembled WGS sequence"/>
</dbReference>
<sequence length="285" mass="32197">MGKDSDPLPAAMQEPGPHGFPMRWVLFVRGCKTLKMGTSTDSPIHYIKWHTFRKSKPWQTMHASAHKADKSLPLVAIYKPKIGWFRRPRDFAIQLFDKAGKPSERIDMKRTEASNILLGNTAKEYQFTMRTGADGHMETFCWRKRGWGSHCDEIQLIHKEADPPVHTGDSRPPRKEGFHFSTPYDGWILVRLNGGRRNNDPVKPLGYTDEGGEEIVASWCRASGWVAARKIIFQFWGAAGTGELGEEFTRIAALSGTTIWDDEEREAQRRRNKNNSSVTIGGGGN</sequence>
<keyword evidence="3" id="KW-1185">Reference proteome</keyword>
<protein>
    <submittedName>
        <fullName evidence="2">Uncharacterized protein</fullName>
    </submittedName>
</protein>
<reference evidence="2" key="2">
    <citation type="submission" date="2023-06" db="EMBL/GenBank/DDBJ databases">
        <authorList>
            <consortium name="Lawrence Berkeley National Laboratory"/>
            <person name="Haridas S."/>
            <person name="Hensen N."/>
            <person name="Bonometti L."/>
            <person name="Westerberg I."/>
            <person name="Brannstrom I.O."/>
            <person name="Guillou S."/>
            <person name="Cros-Aarteil S."/>
            <person name="Calhoun S."/>
            <person name="Kuo A."/>
            <person name="Mondo S."/>
            <person name="Pangilinan J."/>
            <person name="Riley R."/>
            <person name="Labutti K."/>
            <person name="Andreopoulos B."/>
            <person name="Lipzen A."/>
            <person name="Chen C."/>
            <person name="Yanf M."/>
            <person name="Daum C."/>
            <person name="Ng V."/>
            <person name="Clum A."/>
            <person name="Steindorff A."/>
            <person name="Ohm R."/>
            <person name="Martin F."/>
            <person name="Silar P."/>
            <person name="Natvig D."/>
            <person name="Lalanne C."/>
            <person name="Gautier V."/>
            <person name="Ament-Velasquez S.L."/>
            <person name="Kruys A."/>
            <person name="Hutchinson M.I."/>
            <person name="Powell A.J."/>
            <person name="Barry K."/>
            <person name="Miller A.N."/>
            <person name="Grigoriev I.V."/>
            <person name="Debuchy R."/>
            <person name="Gladieux P."/>
            <person name="Thoren M.H."/>
            <person name="Johannesson H."/>
        </authorList>
    </citation>
    <scope>NUCLEOTIDE SEQUENCE</scope>
    <source>
        <strain evidence="2">CBS 118394</strain>
    </source>
</reference>
<feature type="region of interest" description="Disordered" evidence="1">
    <location>
        <begin position="264"/>
        <end position="285"/>
    </location>
</feature>
<evidence type="ECO:0000313" key="2">
    <source>
        <dbReference type="EMBL" id="KAK3313030.1"/>
    </source>
</evidence>
<evidence type="ECO:0000256" key="1">
    <source>
        <dbReference type="SAM" id="MobiDB-lite"/>
    </source>
</evidence>
<organism evidence="2 3">
    <name type="scientific">Apodospora peruviana</name>
    <dbReference type="NCBI Taxonomy" id="516989"/>
    <lineage>
        <taxon>Eukaryota</taxon>
        <taxon>Fungi</taxon>
        <taxon>Dikarya</taxon>
        <taxon>Ascomycota</taxon>
        <taxon>Pezizomycotina</taxon>
        <taxon>Sordariomycetes</taxon>
        <taxon>Sordariomycetidae</taxon>
        <taxon>Sordariales</taxon>
        <taxon>Lasiosphaeriaceae</taxon>
        <taxon>Apodospora</taxon>
    </lineage>
</organism>
<dbReference type="EMBL" id="JAUEDM010000008">
    <property type="protein sequence ID" value="KAK3313030.1"/>
    <property type="molecule type" value="Genomic_DNA"/>
</dbReference>
<evidence type="ECO:0000313" key="3">
    <source>
        <dbReference type="Proteomes" id="UP001283341"/>
    </source>
</evidence>
<accession>A0AAE0HUB1</accession>